<evidence type="ECO:0000256" key="10">
    <source>
        <dbReference type="ARBA" id="ARBA00023170"/>
    </source>
</evidence>
<evidence type="ECO:0000256" key="2">
    <source>
        <dbReference type="ARBA" id="ARBA00004651"/>
    </source>
</evidence>
<evidence type="ECO:0000256" key="11">
    <source>
        <dbReference type="ARBA" id="ARBA00023180"/>
    </source>
</evidence>
<feature type="transmembrane region" description="Helical" evidence="13">
    <location>
        <begin position="190"/>
        <end position="207"/>
    </location>
</feature>
<dbReference type="InterPro" id="IPR004072">
    <property type="entry name" value="Vmron_rcpt_1"/>
</dbReference>
<feature type="transmembrane region" description="Helical" evidence="13">
    <location>
        <begin position="127"/>
        <end position="149"/>
    </location>
</feature>
<dbReference type="SUPFAM" id="SSF81321">
    <property type="entry name" value="Family A G protein-coupled receptor-like"/>
    <property type="match status" value="1"/>
</dbReference>
<evidence type="ECO:0000313" key="15">
    <source>
        <dbReference type="EMBL" id="CAH7401528.1"/>
    </source>
</evidence>
<dbReference type="PANTHER" id="PTHR24062">
    <property type="entry name" value="VOMERONASAL TYPE-1 RECEPTOR"/>
    <property type="match status" value="1"/>
</dbReference>
<dbReference type="PRINTS" id="PR01534">
    <property type="entry name" value="VOMERONASL1R"/>
</dbReference>
<keyword evidence="6 13" id="KW-0812">Transmembrane</keyword>
<evidence type="ECO:0000256" key="7">
    <source>
        <dbReference type="ARBA" id="ARBA00022989"/>
    </source>
</evidence>
<keyword evidence="8 13" id="KW-0297">G-protein coupled receptor</keyword>
<dbReference type="Gene3D" id="1.20.1070.10">
    <property type="entry name" value="Rhodopsin 7-helix transmembrane proteins"/>
    <property type="match status" value="1"/>
</dbReference>
<protein>
    <recommendedName>
        <fullName evidence="13">Vomeronasal type-1 receptor</fullName>
    </recommendedName>
</protein>
<evidence type="ECO:0000256" key="9">
    <source>
        <dbReference type="ARBA" id="ARBA00023136"/>
    </source>
</evidence>
<reference evidence="15" key="1">
    <citation type="submission" date="2022-06" db="EMBL/GenBank/DDBJ databases">
        <authorList>
            <person name="Andreotti S."/>
            <person name="Wyler E."/>
        </authorList>
    </citation>
    <scope>NUCLEOTIDE SEQUENCE</scope>
</reference>
<dbReference type="Proteomes" id="UP001152836">
    <property type="component" value="Unassembled WGS sequence"/>
</dbReference>
<evidence type="ECO:0000256" key="4">
    <source>
        <dbReference type="ARBA" id="ARBA00022475"/>
    </source>
</evidence>
<evidence type="ECO:0000256" key="12">
    <source>
        <dbReference type="ARBA" id="ARBA00023224"/>
    </source>
</evidence>
<organism evidence="15 16">
    <name type="scientific">Phodopus roborovskii</name>
    <name type="common">Roborovski's desert hamster</name>
    <name type="synonym">Cricetulus roborovskii</name>
    <dbReference type="NCBI Taxonomy" id="109678"/>
    <lineage>
        <taxon>Eukaryota</taxon>
        <taxon>Metazoa</taxon>
        <taxon>Chordata</taxon>
        <taxon>Craniata</taxon>
        <taxon>Vertebrata</taxon>
        <taxon>Euteleostomi</taxon>
        <taxon>Mammalia</taxon>
        <taxon>Eutheria</taxon>
        <taxon>Euarchontoglires</taxon>
        <taxon>Glires</taxon>
        <taxon>Rodentia</taxon>
        <taxon>Myomorpha</taxon>
        <taxon>Muroidea</taxon>
        <taxon>Cricetidae</taxon>
        <taxon>Cricetinae</taxon>
        <taxon>Phodopus</taxon>
    </lineage>
</organism>
<keyword evidence="12 13" id="KW-0807">Transducer</keyword>
<dbReference type="GO" id="GO:0005886">
    <property type="term" value="C:plasma membrane"/>
    <property type="evidence" value="ECO:0007669"/>
    <property type="project" value="UniProtKB-SubCell"/>
</dbReference>
<dbReference type="FunFam" id="1.20.1070.10:FF:000033">
    <property type="entry name" value="Vomeronasal type-1 receptor"/>
    <property type="match status" value="1"/>
</dbReference>
<accession>A0AAV0A8H5</accession>
<dbReference type="Pfam" id="PF03402">
    <property type="entry name" value="V1R"/>
    <property type="match status" value="1"/>
</dbReference>
<comment type="subcellular location">
    <subcellularLocation>
        <location evidence="2 13">Cell membrane</location>
        <topology evidence="2 13">Multi-pass membrane protein</topology>
    </subcellularLocation>
</comment>
<keyword evidence="5 13" id="KW-0589">Pheromone response</keyword>
<evidence type="ECO:0000256" key="5">
    <source>
        <dbReference type="ARBA" id="ARBA00022507"/>
    </source>
</evidence>
<evidence type="ECO:0000313" key="16">
    <source>
        <dbReference type="Proteomes" id="UP001152836"/>
    </source>
</evidence>
<dbReference type="AlphaFoldDB" id="A0AAV0A8H5"/>
<name>A0AAV0A8H5_PHORO</name>
<dbReference type="EMBL" id="CALSGD010001620">
    <property type="protein sequence ID" value="CAH7401528.1"/>
    <property type="molecule type" value="Genomic_DNA"/>
</dbReference>
<evidence type="ECO:0000256" key="8">
    <source>
        <dbReference type="ARBA" id="ARBA00023040"/>
    </source>
</evidence>
<proteinExistence type="inferred from homology"/>
<feature type="transmembrane region" description="Helical" evidence="13">
    <location>
        <begin position="83"/>
        <end position="107"/>
    </location>
</feature>
<dbReference type="InterPro" id="IPR017452">
    <property type="entry name" value="GPCR_Rhodpsn_7TM"/>
</dbReference>
<comment type="function">
    <text evidence="1">Putative pheromone receptor.</text>
</comment>
<sequence>MDLWSLAIRITFLSQITIGIMGNFFLIFYYLILYYRESTLKPTDLILLNLMAANALIILSAGVPQTMAVWGMKKFLNNFGCKILLYIQGFSRSLSICTTCLLSVFQVMTISPRKSCWKYHKVKTAKYISCSISLLWVLYMLINFIFFMYPFTKINSKNETRKRDFGYCSIVGHDEISESLYATLAMCPEFFFSLLIAWSSASMVVILHKHKQRVQYICSSHSSSRDFPESRATQNILVLVSTFLAFYTLSTILRSCIAFLYNQNVWLVNITHLTSLCFPSFGPFVLKSHYSIVSRLSLAWIRKKLSPYFIISM</sequence>
<dbReference type="GO" id="GO:0007606">
    <property type="term" value="P:sensory perception of chemical stimulus"/>
    <property type="evidence" value="ECO:0007669"/>
    <property type="project" value="UniProtKB-ARBA"/>
</dbReference>
<keyword evidence="9 13" id="KW-0472">Membrane</keyword>
<keyword evidence="4 13" id="KW-1003">Cell membrane</keyword>
<evidence type="ECO:0000256" key="6">
    <source>
        <dbReference type="ARBA" id="ARBA00022692"/>
    </source>
</evidence>
<keyword evidence="16" id="KW-1185">Reference proteome</keyword>
<feature type="domain" description="G-protein coupled receptors family 1 profile" evidence="14">
    <location>
        <begin position="22"/>
        <end position="286"/>
    </location>
</feature>
<comment type="similarity">
    <text evidence="3 13">Belongs to the G-protein coupled receptor 1 family.</text>
</comment>
<evidence type="ECO:0000256" key="1">
    <source>
        <dbReference type="ARBA" id="ARBA00003878"/>
    </source>
</evidence>
<feature type="transmembrane region" description="Helical" evidence="13">
    <location>
        <begin position="12"/>
        <end position="33"/>
    </location>
</feature>
<feature type="transmembrane region" description="Helical" evidence="13">
    <location>
        <begin position="236"/>
        <end position="260"/>
    </location>
</feature>
<feature type="transmembrane region" description="Helical" evidence="13">
    <location>
        <begin position="45"/>
        <end position="63"/>
    </location>
</feature>
<keyword evidence="11" id="KW-0325">Glycoprotein</keyword>
<evidence type="ECO:0000259" key="14">
    <source>
        <dbReference type="PROSITE" id="PS50262"/>
    </source>
</evidence>
<keyword evidence="10 13" id="KW-0675">Receptor</keyword>
<gene>
    <name evidence="15" type="primary">Vmn1r71</name>
    <name evidence="15" type="ORF">PHOROB_LOCUS16669</name>
</gene>
<dbReference type="GO" id="GO:0016503">
    <property type="term" value="F:pheromone receptor activity"/>
    <property type="evidence" value="ECO:0007669"/>
    <property type="project" value="InterPro"/>
</dbReference>
<comment type="caution">
    <text evidence="15">The sequence shown here is derived from an EMBL/GenBank/DDBJ whole genome shotgun (WGS) entry which is preliminary data.</text>
</comment>
<dbReference type="PROSITE" id="PS50262">
    <property type="entry name" value="G_PROTEIN_RECEP_F1_2"/>
    <property type="match status" value="1"/>
</dbReference>
<dbReference type="GO" id="GO:0019236">
    <property type="term" value="P:response to pheromone"/>
    <property type="evidence" value="ECO:0007669"/>
    <property type="project" value="UniProtKB-KW"/>
</dbReference>
<evidence type="ECO:0000256" key="13">
    <source>
        <dbReference type="RuleBase" id="RU364061"/>
    </source>
</evidence>
<keyword evidence="7 13" id="KW-1133">Transmembrane helix</keyword>
<evidence type="ECO:0000256" key="3">
    <source>
        <dbReference type="ARBA" id="ARBA00010663"/>
    </source>
</evidence>